<accession>X1DQR5</accession>
<dbReference type="AlphaFoldDB" id="X1DQR5"/>
<dbReference type="EMBL" id="BART01032092">
    <property type="protein sequence ID" value="GAH07329.1"/>
    <property type="molecule type" value="Genomic_DNA"/>
</dbReference>
<name>X1DQR5_9ZZZZ</name>
<reference evidence="1" key="1">
    <citation type="journal article" date="2014" name="Front. Microbiol.">
        <title>High frequency of phylogenetically diverse reductive dehalogenase-homologous genes in deep subseafloor sedimentary metagenomes.</title>
        <authorList>
            <person name="Kawai M."/>
            <person name="Futagami T."/>
            <person name="Toyoda A."/>
            <person name="Takaki Y."/>
            <person name="Nishi S."/>
            <person name="Hori S."/>
            <person name="Arai W."/>
            <person name="Tsubouchi T."/>
            <person name="Morono Y."/>
            <person name="Uchiyama I."/>
            <person name="Ito T."/>
            <person name="Fujiyama A."/>
            <person name="Inagaki F."/>
            <person name="Takami H."/>
        </authorList>
    </citation>
    <scope>NUCLEOTIDE SEQUENCE</scope>
    <source>
        <strain evidence="1">Expedition CK06-06</strain>
    </source>
</reference>
<gene>
    <name evidence="1" type="ORF">S01H4_55579</name>
</gene>
<proteinExistence type="predicted"/>
<protein>
    <submittedName>
        <fullName evidence="1">Uncharacterized protein</fullName>
    </submittedName>
</protein>
<sequence length="113" mass="12591">QHPVYAQLKTLIDLAIVAAYLQEHGSYESAGWSADVFLDESAYSIERFVAPQKIDCAVNAVRRGSRLLTPIGGGVVITARESFTQGNLQIDETGKLQDEYDSLSISVENWWWD</sequence>
<feature type="non-terminal residue" evidence="1">
    <location>
        <position position="1"/>
    </location>
</feature>
<comment type="caution">
    <text evidence="1">The sequence shown here is derived from an EMBL/GenBank/DDBJ whole genome shotgun (WGS) entry which is preliminary data.</text>
</comment>
<organism evidence="1">
    <name type="scientific">marine sediment metagenome</name>
    <dbReference type="NCBI Taxonomy" id="412755"/>
    <lineage>
        <taxon>unclassified sequences</taxon>
        <taxon>metagenomes</taxon>
        <taxon>ecological metagenomes</taxon>
    </lineage>
</organism>
<evidence type="ECO:0000313" key="1">
    <source>
        <dbReference type="EMBL" id="GAH07329.1"/>
    </source>
</evidence>